<dbReference type="Gene3D" id="3.90.180.10">
    <property type="entry name" value="Medium-chain alcohol dehydrogenases, catalytic domain"/>
    <property type="match status" value="1"/>
</dbReference>
<accession>A0A0R1Z6A0</accession>
<name>A0A0R1Z6A0_9LACO</name>
<protein>
    <submittedName>
        <fullName evidence="4">NADPH quinone reductase related Zn-dependent oxidoreductase</fullName>
    </submittedName>
</protein>
<comment type="caution">
    <text evidence="4">The sequence shown here is derived from an EMBL/GenBank/DDBJ whole genome shotgun (WGS) entry which is preliminary data.</text>
</comment>
<dbReference type="EMBL" id="AZGK01000002">
    <property type="protein sequence ID" value="KRM47257.1"/>
    <property type="molecule type" value="Genomic_DNA"/>
</dbReference>
<dbReference type="Proteomes" id="UP000051957">
    <property type="component" value="Unassembled WGS sequence"/>
</dbReference>
<dbReference type="SUPFAM" id="SSF51735">
    <property type="entry name" value="NAD(P)-binding Rossmann-fold domains"/>
    <property type="match status" value="1"/>
</dbReference>
<dbReference type="PANTHER" id="PTHR48106:SF18">
    <property type="entry name" value="QUINONE OXIDOREDUCTASE PIG3"/>
    <property type="match status" value="1"/>
</dbReference>
<dbReference type="Gene3D" id="3.40.50.720">
    <property type="entry name" value="NAD(P)-binding Rossmann-like Domain"/>
    <property type="match status" value="1"/>
</dbReference>
<dbReference type="Pfam" id="PF13602">
    <property type="entry name" value="ADH_zinc_N_2"/>
    <property type="match status" value="1"/>
</dbReference>
<gene>
    <name evidence="4" type="ORF">FC51_GL000955</name>
</gene>
<dbReference type="GO" id="GO:0070402">
    <property type="term" value="F:NADPH binding"/>
    <property type="evidence" value="ECO:0007669"/>
    <property type="project" value="TreeGrafter"/>
</dbReference>
<dbReference type="SMART" id="SM00829">
    <property type="entry name" value="PKS_ER"/>
    <property type="match status" value="1"/>
</dbReference>
<proteinExistence type="predicted"/>
<dbReference type="InterPro" id="IPR013154">
    <property type="entry name" value="ADH-like_N"/>
</dbReference>
<keyword evidence="2" id="KW-0560">Oxidoreductase</keyword>
<feature type="domain" description="Enoyl reductase (ER)" evidence="3">
    <location>
        <begin position="13"/>
        <end position="316"/>
    </location>
</feature>
<keyword evidence="1" id="KW-0521">NADP</keyword>
<evidence type="ECO:0000256" key="1">
    <source>
        <dbReference type="ARBA" id="ARBA00022857"/>
    </source>
</evidence>
<evidence type="ECO:0000259" key="3">
    <source>
        <dbReference type="SMART" id="SM00829"/>
    </source>
</evidence>
<reference evidence="4 5" key="1">
    <citation type="journal article" date="2015" name="Genome Announc.">
        <title>Expanding the biotechnology potential of lactobacilli through comparative genomics of 213 strains and associated genera.</title>
        <authorList>
            <person name="Sun Z."/>
            <person name="Harris H.M."/>
            <person name="McCann A."/>
            <person name="Guo C."/>
            <person name="Argimon S."/>
            <person name="Zhang W."/>
            <person name="Yang X."/>
            <person name="Jeffery I.B."/>
            <person name="Cooney J.C."/>
            <person name="Kagawa T.F."/>
            <person name="Liu W."/>
            <person name="Song Y."/>
            <person name="Salvetti E."/>
            <person name="Wrobel A."/>
            <person name="Rasinkangas P."/>
            <person name="Parkhill J."/>
            <person name="Rea M.C."/>
            <person name="O'Sullivan O."/>
            <person name="Ritari J."/>
            <person name="Douillard F.P."/>
            <person name="Paul Ross R."/>
            <person name="Yang R."/>
            <person name="Briner A.E."/>
            <person name="Felis G.E."/>
            <person name="de Vos W.M."/>
            <person name="Barrangou R."/>
            <person name="Klaenhammer T.R."/>
            <person name="Caufield P.W."/>
            <person name="Cui Y."/>
            <person name="Zhang H."/>
            <person name="O'Toole P.W."/>
        </authorList>
    </citation>
    <scope>NUCLEOTIDE SEQUENCE [LARGE SCALE GENOMIC DNA]</scope>
    <source>
        <strain evidence="4 5">DSM 5707</strain>
    </source>
</reference>
<evidence type="ECO:0000256" key="2">
    <source>
        <dbReference type="ARBA" id="ARBA00023002"/>
    </source>
</evidence>
<dbReference type="PATRIC" id="fig|1423784.4.peg.963"/>
<dbReference type="GO" id="GO:0016651">
    <property type="term" value="F:oxidoreductase activity, acting on NAD(P)H"/>
    <property type="evidence" value="ECO:0007669"/>
    <property type="project" value="TreeGrafter"/>
</dbReference>
<dbReference type="Pfam" id="PF08240">
    <property type="entry name" value="ADH_N"/>
    <property type="match status" value="1"/>
</dbReference>
<evidence type="ECO:0000313" key="5">
    <source>
        <dbReference type="Proteomes" id="UP000051957"/>
    </source>
</evidence>
<dbReference type="AlphaFoldDB" id="A0A0R1Z6A0"/>
<dbReference type="InterPro" id="IPR036291">
    <property type="entry name" value="NAD(P)-bd_dom_sf"/>
</dbReference>
<organism evidence="4 5">
    <name type="scientific">Lentilactobacillus parabuchneri DSM 5707 = NBRC 107865</name>
    <dbReference type="NCBI Taxonomy" id="1423784"/>
    <lineage>
        <taxon>Bacteria</taxon>
        <taxon>Bacillati</taxon>
        <taxon>Bacillota</taxon>
        <taxon>Bacilli</taxon>
        <taxon>Lactobacillales</taxon>
        <taxon>Lactobacillaceae</taxon>
        <taxon>Lentilactobacillus</taxon>
    </lineage>
</organism>
<dbReference type="InterPro" id="IPR020843">
    <property type="entry name" value="ER"/>
</dbReference>
<sequence>MIAMKSVVVKQAGGPEVLEFEERPIPTSTQNQTVIKIHAFPVHRYEVLTREGGSPSVKFPRVIGVEAVGEVYHPSKTSQLTAGQKVITFMGGLGREFDGSYQEYALVPDSIIYPITYNGTWTELASYPETFYTAFGALKATRLQKGQSLLVRGGTTGVGMAALVLGKALGLRVATTTRQSDREPVLSNLGADEVILDHNDQLQTSSKYDGVIDMVGVPVVVDSLSHLKNGGTYTLVGMVTGQWVWKDFDPFTNLSNKYATVYDSSQVDGHMVQKMFGLINQNHLEIPISKVFKLNDIQEAHRYVMKKDRPVGQVIVSND</sequence>
<evidence type="ECO:0000313" key="4">
    <source>
        <dbReference type="EMBL" id="KRM47257.1"/>
    </source>
</evidence>
<dbReference type="InterPro" id="IPR011032">
    <property type="entry name" value="GroES-like_sf"/>
</dbReference>
<dbReference type="SUPFAM" id="SSF50129">
    <property type="entry name" value="GroES-like"/>
    <property type="match status" value="1"/>
</dbReference>
<dbReference type="PANTHER" id="PTHR48106">
    <property type="entry name" value="QUINONE OXIDOREDUCTASE PIG3-RELATED"/>
    <property type="match status" value="1"/>
</dbReference>